<name>A0A1W1VI84_9FIRM</name>
<dbReference type="Proteomes" id="UP000192569">
    <property type="component" value="Chromosome I"/>
</dbReference>
<evidence type="ECO:0000313" key="2">
    <source>
        <dbReference type="Proteomes" id="UP000192569"/>
    </source>
</evidence>
<gene>
    <name evidence="1" type="ORF">SAMN00808754_0778</name>
</gene>
<organism evidence="1 2">
    <name type="scientific">Thermanaeromonas toyohensis ToBE</name>
    <dbReference type="NCBI Taxonomy" id="698762"/>
    <lineage>
        <taxon>Bacteria</taxon>
        <taxon>Bacillati</taxon>
        <taxon>Bacillota</taxon>
        <taxon>Clostridia</taxon>
        <taxon>Neomoorellales</taxon>
        <taxon>Neomoorellaceae</taxon>
        <taxon>Thermanaeromonas</taxon>
    </lineage>
</organism>
<dbReference type="STRING" id="698762.SAMN00808754_0778"/>
<dbReference type="EMBL" id="LT838272">
    <property type="protein sequence ID" value="SMB93038.1"/>
    <property type="molecule type" value="Genomic_DNA"/>
</dbReference>
<reference evidence="1 2" key="1">
    <citation type="submission" date="2017-04" db="EMBL/GenBank/DDBJ databases">
        <authorList>
            <person name="Afonso C.L."/>
            <person name="Miller P.J."/>
            <person name="Scott M.A."/>
            <person name="Spackman E."/>
            <person name="Goraichik I."/>
            <person name="Dimitrov K.M."/>
            <person name="Suarez D.L."/>
            <person name="Swayne D.E."/>
        </authorList>
    </citation>
    <scope>NUCLEOTIDE SEQUENCE [LARGE SCALE GENOMIC DNA]</scope>
    <source>
        <strain evidence="1 2">ToBE</strain>
    </source>
</reference>
<protein>
    <submittedName>
        <fullName evidence="1">Uncharacterized protein</fullName>
    </submittedName>
</protein>
<dbReference type="AlphaFoldDB" id="A0A1W1VI84"/>
<proteinExistence type="predicted"/>
<sequence length="36" mass="4349">MKKNVMKKKIGFKGKLNGELNRWIEMRERLTQCLKV</sequence>
<keyword evidence="2" id="KW-1185">Reference proteome</keyword>
<accession>A0A1W1VI84</accession>
<evidence type="ECO:0000313" key="1">
    <source>
        <dbReference type="EMBL" id="SMB93038.1"/>
    </source>
</evidence>